<dbReference type="Pfam" id="PF09548">
    <property type="entry name" value="Spore_III_AB"/>
    <property type="match status" value="1"/>
</dbReference>
<protein>
    <submittedName>
        <fullName evidence="1">Stage III sporulation protein AB</fullName>
    </submittedName>
</protein>
<sequence>MLRLIGICLTLAGSFGSGLAFCREKSRHAGTLFLLAELFLRMAEEIGYSAERLPDVFSQMSVWLAKDAENDSFGKEEASALAEALLHCADRLEQERSEPLEVVWNAELGAWAAQTVLSREEAKKLLSFAKEQGFPDRERQRQWMLRLSGEFKSRAESVFEKAASEKRMVLSVSLAAGALVVVLFW</sequence>
<name>A0AAE3DMC6_9FIRM</name>
<gene>
    <name evidence="1" type="ORF">LKD45_06410</name>
</gene>
<reference evidence="1 2" key="1">
    <citation type="submission" date="2021-10" db="EMBL/GenBank/DDBJ databases">
        <title>Anaerobic single-cell dispensing facilitates the cultivation of human gut bacteria.</title>
        <authorList>
            <person name="Afrizal A."/>
        </authorList>
    </citation>
    <scope>NUCLEOTIDE SEQUENCE [LARGE SCALE GENOMIC DNA]</scope>
    <source>
        <strain evidence="1 2">CLA-AA-H244</strain>
    </source>
</reference>
<comment type="caution">
    <text evidence="1">The sequence shown here is derived from an EMBL/GenBank/DDBJ whole genome shotgun (WGS) entry which is preliminary data.</text>
</comment>
<keyword evidence="2" id="KW-1185">Reference proteome</keyword>
<dbReference type="InterPro" id="IPR014198">
    <property type="entry name" value="Spore_III_AB"/>
</dbReference>
<proteinExistence type="predicted"/>
<evidence type="ECO:0000313" key="2">
    <source>
        <dbReference type="Proteomes" id="UP001199355"/>
    </source>
</evidence>
<dbReference type="AlphaFoldDB" id="A0AAE3DMC6"/>
<accession>A0AAE3DMC6</accession>
<evidence type="ECO:0000313" key="1">
    <source>
        <dbReference type="EMBL" id="MCC2167329.1"/>
    </source>
</evidence>
<dbReference type="Proteomes" id="UP001199355">
    <property type="component" value="Unassembled WGS sequence"/>
</dbReference>
<dbReference type="RefSeq" id="WP_308728050.1">
    <property type="nucleotide sequence ID" value="NZ_JAJEQF010000012.1"/>
</dbReference>
<organism evidence="1 2">
    <name type="scientific">Gallintestinimicrobium propionicum</name>
    <dbReference type="NCBI Taxonomy" id="2981770"/>
    <lineage>
        <taxon>Bacteria</taxon>
        <taxon>Bacillati</taxon>
        <taxon>Bacillota</taxon>
        <taxon>Clostridia</taxon>
        <taxon>Lachnospirales</taxon>
        <taxon>Lachnospiraceae</taxon>
        <taxon>Gallintestinimicrobium</taxon>
    </lineage>
</organism>
<dbReference type="EMBL" id="JAJEQF010000012">
    <property type="protein sequence ID" value="MCC2167329.1"/>
    <property type="molecule type" value="Genomic_DNA"/>
</dbReference>